<dbReference type="PROSITE" id="PS00028">
    <property type="entry name" value="ZINC_FINGER_C2H2_1"/>
    <property type="match status" value="1"/>
</dbReference>
<dbReference type="SMART" id="SM00451">
    <property type="entry name" value="ZnF_U1"/>
    <property type="match status" value="1"/>
</dbReference>
<feature type="region of interest" description="Disordered" evidence="6">
    <location>
        <begin position="299"/>
        <end position="332"/>
    </location>
</feature>
<dbReference type="GO" id="GO:0008270">
    <property type="term" value="F:zinc ion binding"/>
    <property type="evidence" value="ECO:0007669"/>
    <property type="project" value="UniProtKB-KW"/>
</dbReference>
<feature type="region of interest" description="Disordered" evidence="6">
    <location>
        <begin position="378"/>
        <end position="402"/>
    </location>
</feature>
<dbReference type="GO" id="GO:0005681">
    <property type="term" value="C:spliceosomal complex"/>
    <property type="evidence" value="ECO:0007669"/>
    <property type="project" value="InterPro"/>
</dbReference>
<keyword evidence="4" id="KW-0862">Zinc</keyword>
<dbReference type="InterPro" id="IPR024598">
    <property type="entry name" value="SF3a60/Prp9_C"/>
</dbReference>
<comment type="subcellular location">
    <subcellularLocation>
        <location evidence="1">Nucleus</location>
    </subcellularLocation>
</comment>
<evidence type="ECO:0000256" key="5">
    <source>
        <dbReference type="ARBA" id="ARBA00023242"/>
    </source>
</evidence>
<evidence type="ECO:0000256" key="4">
    <source>
        <dbReference type="ARBA" id="ARBA00022833"/>
    </source>
</evidence>
<evidence type="ECO:0000313" key="9">
    <source>
        <dbReference type="Proteomes" id="UP001355207"/>
    </source>
</evidence>
<dbReference type="InterPro" id="IPR003604">
    <property type="entry name" value="Matrin/U1-like-C_Znf_C2H2"/>
</dbReference>
<keyword evidence="9" id="KW-1185">Reference proteome</keyword>
<feature type="region of interest" description="Disordered" evidence="6">
    <location>
        <begin position="254"/>
        <end position="274"/>
    </location>
</feature>
<proteinExistence type="predicted"/>
<dbReference type="SUPFAM" id="SSF57667">
    <property type="entry name" value="beta-beta-alpha zinc fingers"/>
    <property type="match status" value="1"/>
</dbReference>
<gene>
    <name evidence="8" type="ORF">L201_002800</name>
</gene>
<evidence type="ECO:0000256" key="1">
    <source>
        <dbReference type="ARBA" id="ARBA00004123"/>
    </source>
</evidence>
<dbReference type="AlphaFoldDB" id="A0AAX4JTM4"/>
<keyword evidence="2" id="KW-0479">Metal-binding</keyword>
<feature type="compositionally biased region" description="Low complexity" evidence="6">
    <location>
        <begin position="256"/>
        <end position="274"/>
    </location>
</feature>
<dbReference type="Gene3D" id="3.30.160.60">
    <property type="entry name" value="Classic Zinc Finger"/>
    <property type="match status" value="1"/>
</dbReference>
<dbReference type="InterPro" id="IPR021966">
    <property type="entry name" value="SF3a60_bindingd"/>
</dbReference>
<dbReference type="EMBL" id="CP144100">
    <property type="protein sequence ID" value="WWC87900.1"/>
    <property type="molecule type" value="Genomic_DNA"/>
</dbReference>
<dbReference type="Proteomes" id="UP001355207">
    <property type="component" value="Chromosome 3"/>
</dbReference>
<dbReference type="GO" id="GO:0003723">
    <property type="term" value="F:RNA binding"/>
    <property type="evidence" value="ECO:0007669"/>
    <property type="project" value="InterPro"/>
</dbReference>
<evidence type="ECO:0000256" key="3">
    <source>
        <dbReference type="ARBA" id="ARBA00022771"/>
    </source>
</evidence>
<evidence type="ECO:0000259" key="7">
    <source>
        <dbReference type="PROSITE" id="PS00028"/>
    </source>
</evidence>
<dbReference type="GO" id="GO:0000398">
    <property type="term" value="P:mRNA splicing, via spliceosome"/>
    <property type="evidence" value="ECO:0007669"/>
    <property type="project" value="InterPro"/>
</dbReference>
<dbReference type="PANTHER" id="PTHR12786:SF2">
    <property type="entry name" value="SPLICING FACTOR 3A SUBUNIT 3"/>
    <property type="match status" value="1"/>
</dbReference>
<dbReference type="PANTHER" id="PTHR12786">
    <property type="entry name" value="SPLICING FACTOR SF3A-RELATED"/>
    <property type="match status" value="1"/>
</dbReference>
<reference evidence="8 9" key="1">
    <citation type="submission" date="2024-01" db="EMBL/GenBank/DDBJ databases">
        <title>Comparative genomics of Cryptococcus and Kwoniella reveals pathogenesis evolution and contrasting modes of karyotype evolution via chromosome fusion or intercentromeric recombination.</title>
        <authorList>
            <person name="Coelho M.A."/>
            <person name="David-Palma M."/>
            <person name="Shea T."/>
            <person name="Bowers K."/>
            <person name="McGinley-Smith S."/>
            <person name="Mohammad A.W."/>
            <person name="Gnirke A."/>
            <person name="Yurkov A.M."/>
            <person name="Nowrousian M."/>
            <person name="Sun S."/>
            <person name="Cuomo C.A."/>
            <person name="Heitman J."/>
        </authorList>
    </citation>
    <scope>NUCLEOTIDE SEQUENCE [LARGE SCALE GENOMIC DNA]</scope>
    <source>
        <strain evidence="8 9">CBS 6074</strain>
    </source>
</reference>
<evidence type="ECO:0000256" key="6">
    <source>
        <dbReference type="SAM" id="MobiDB-lite"/>
    </source>
</evidence>
<dbReference type="InterPro" id="IPR013087">
    <property type="entry name" value="Znf_C2H2_type"/>
</dbReference>
<dbReference type="GeneID" id="91093471"/>
<evidence type="ECO:0000256" key="2">
    <source>
        <dbReference type="ARBA" id="ARBA00022723"/>
    </source>
</evidence>
<name>A0AAX4JTM4_9TREE</name>
<dbReference type="RefSeq" id="XP_066074663.1">
    <property type="nucleotide sequence ID" value="XM_066218566.1"/>
</dbReference>
<keyword evidence="5" id="KW-0539">Nucleus</keyword>
<dbReference type="Pfam" id="PF16837">
    <property type="entry name" value="SF3A3"/>
    <property type="match status" value="1"/>
</dbReference>
<sequence>MDSIIETQRSTHEEIERYEQALAEVLIQNPTAQKNITRRDRKAAEILDRIGGLRKELIDFYEDLPGLRPKELQLLSAPPAGEDDLAEFYVRYNKIKDFHGRNPGISSRQFQNQLDELVKSDGIQKFTVEGDEEPTIIDPLDSVFSGEESHGKYLDLYLNHSQYMNLRGSTRISYLAYLEILKSGKIVKGNNNNNLDLKEKSSAAYLEYVQTLYNYLIGFFERSLPLINLQSKLKQEEENFKSLWEKNEFEGWKIENNNNNNNASTSQTNPNPNNTQEGLWCKYCQKSYSKQTVYDAHLNSEKHKKKEKAAASNGSSSTNYSSTPTPIASASTSTYRSKLEIPARLTYLIEVILKFPPIPEKLQDTRTETERKMALTAKERETELEEQEEAPPVPVDLDGEDSEDEGKIYNPLKLPLGHDGHPIPYWLFKLHGLGVTFECEICQQSIQGRRAYDKHFTEGKHLLALRALGIPSSANRHFMSVDRIADAMALADKLKREGRAAMAEGDRAEEFEDEDGNVYDKKTYFDLKKQGLL</sequence>
<dbReference type="InterPro" id="IPR051421">
    <property type="entry name" value="RNA_Proc_DNA_Dmg_Regulator"/>
</dbReference>
<dbReference type="InterPro" id="IPR031774">
    <property type="entry name" value="SF3A3_dom"/>
</dbReference>
<keyword evidence="3" id="KW-0863">Zinc-finger</keyword>
<evidence type="ECO:0000313" key="8">
    <source>
        <dbReference type="EMBL" id="WWC87900.1"/>
    </source>
</evidence>
<feature type="domain" description="C2H2-type" evidence="7">
    <location>
        <begin position="281"/>
        <end position="303"/>
    </location>
</feature>
<dbReference type="InterPro" id="IPR022755">
    <property type="entry name" value="Znf_C2H2_jaz"/>
</dbReference>
<dbReference type="InterPro" id="IPR036236">
    <property type="entry name" value="Znf_C2H2_sf"/>
</dbReference>
<dbReference type="Pfam" id="PF11931">
    <property type="entry name" value="SF3a60_Prp9_C"/>
    <property type="match status" value="1"/>
</dbReference>
<organism evidence="8 9">
    <name type="scientific">Kwoniella dendrophila CBS 6074</name>
    <dbReference type="NCBI Taxonomy" id="1295534"/>
    <lineage>
        <taxon>Eukaryota</taxon>
        <taxon>Fungi</taxon>
        <taxon>Dikarya</taxon>
        <taxon>Basidiomycota</taxon>
        <taxon>Agaricomycotina</taxon>
        <taxon>Tremellomycetes</taxon>
        <taxon>Tremellales</taxon>
        <taxon>Cryptococcaceae</taxon>
        <taxon>Kwoniella</taxon>
    </lineage>
</organism>
<accession>A0AAX4JTM4</accession>
<dbReference type="Pfam" id="PF12171">
    <property type="entry name" value="zf-C2H2_jaz"/>
    <property type="match status" value="1"/>
</dbReference>
<feature type="compositionally biased region" description="Low complexity" evidence="6">
    <location>
        <begin position="310"/>
        <end position="332"/>
    </location>
</feature>
<protein>
    <recommendedName>
        <fullName evidence="7">C2H2-type domain-containing protein</fullName>
    </recommendedName>
</protein>
<dbReference type="Pfam" id="PF12108">
    <property type="entry name" value="SF3a60_bindingd"/>
    <property type="match status" value="1"/>
</dbReference>